<evidence type="ECO:0000313" key="7">
    <source>
        <dbReference type="Proteomes" id="UP001328107"/>
    </source>
</evidence>
<dbReference type="SUPFAM" id="SSF53335">
    <property type="entry name" value="S-adenosyl-L-methionine-dependent methyltransferases"/>
    <property type="match status" value="1"/>
</dbReference>
<keyword evidence="5" id="KW-0472">Membrane</keyword>
<proteinExistence type="inferred from homology"/>
<comment type="caution">
    <text evidence="6">The sequence shown here is derived from an EMBL/GenBank/DDBJ whole genome shotgun (WGS) entry which is preliminary data.</text>
</comment>
<evidence type="ECO:0000256" key="2">
    <source>
        <dbReference type="ARBA" id="ARBA00022603"/>
    </source>
</evidence>
<dbReference type="EMBL" id="BTRK01000003">
    <property type="protein sequence ID" value="GMR42468.1"/>
    <property type="molecule type" value="Genomic_DNA"/>
</dbReference>
<dbReference type="GO" id="GO:0005739">
    <property type="term" value="C:mitochondrion"/>
    <property type="evidence" value="ECO:0007669"/>
    <property type="project" value="TreeGrafter"/>
</dbReference>
<dbReference type="InterPro" id="IPR026170">
    <property type="entry name" value="FAM173A/B"/>
</dbReference>
<keyword evidence="3" id="KW-0808">Transferase</keyword>
<dbReference type="PANTHER" id="PTHR13610:SF9">
    <property type="entry name" value="FI06469P"/>
    <property type="match status" value="1"/>
</dbReference>
<comment type="similarity">
    <text evidence="1">Belongs to the ANT/ATPSC lysine N-methyltransferase family.</text>
</comment>
<keyword evidence="5" id="KW-0812">Transmembrane</keyword>
<evidence type="ECO:0000256" key="1">
    <source>
        <dbReference type="ARBA" id="ARBA00010633"/>
    </source>
</evidence>
<keyword evidence="5" id="KW-1133">Transmembrane helix</keyword>
<feature type="transmembrane region" description="Helical" evidence="5">
    <location>
        <begin position="79"/>
        <end position="102"/>
    </location>
</feature>
<dbReference type="Gene3D" id="3.40.50.150">
    <property type="entry name" value="Vaccinia Virus protein VP39"/>
    <property type="match status" value="1"/>
</dbReference>
<organism evidence="6 7">
    <name type="scientific">Pristionchus mayeri</name>
    <dbReference type="NCBI Taxonomy" id="1317129"/>
    <lineage>
        <taxon>Eukaryota</taxon>
        <taxon>Metazoa</taxon>
        <taxon>Ecdysozoa</taxon>
        <taxon>Nematoda</taxon>
        <taxon>Chromadorea</taxon>
        <taxon>Rhabditida</taxon>
        <taxon>Rhabditina</taxon>
        <taxon>Diplogasteromorpha</taxon>
        <taxon>Diplogasteroidea</taxon>
        <taxon>Neodiplogasteridae</taxon>
        <taxon>Pristionchus</taxon>
    </lineage>
</organism>
<keyword evidence="2" id="KW-0489">Methyltransferase</keyword>
<dbReference type="Proteomes" id="UP001328107">
    <property type="component" value="Unassembled WGS sequence"/>
</dbReference>
<dbReference type="InterPro" id="IPR029063">
    <property type="entry name" value="SAM-dependent_MTases_sf"/>
</dbReference>
<evidence type="ECO:0000256" key="3">
    <source>
        <dbReference type="ARBA" id="ARBA00022679"/>
    </source>
</evidence>
<protein>
    <recommendedName>
        <fullName evidence="8">Methyltransferase</fullName>
    </recommendedName>
</protein>
<name>A0AAN5C975_9BILA</name>
<evidence type="ECO:0000256" key="4">
    <source>
        <dbReference type="ARBA" id="ARBA00022691"/>
    </source>
</evidence>
<reference evidence="7" key="1">
    <citation type="submission" date="2022-10" db="EMBL/GenBank/DDBJ databases">
        <title>Genome assembly of Pristionchus species.</title>
        <authorList>
            <person name="Yoshida K."/>
            <person name="Sommer R.J."/>
        </authorList>
    </citation>
    <scope>NUCLEOTIDE SEQUENCE [LARGE SCALE GENOMIC DNA]</scope>
    <source>
        <strain evidence="7">RS5460</strain>
    </source>
</reference>
<dbReference type="GO" id="GO:0016279">
    <property type="term" value="F:protein-lysine N-methyltransferase activity"/>
    <property type="evidence" value="ECO:0007669"/>
    <property type="project" value="InterPro"/>
</dbReference>
<accession>A0AAN5C975</accession>
<keyword evidence="7" id="KW-1185">Reference proteome</keyword>
<dbReference type="AlphaFoldDB" id="A0AAN5C975"/>
<sequence length="176" mass="18318">TIGLLQCRRGHASSHLFHGSFFSSSRKYYSTVRSGDYLFSFRIISTTALLISPTSMSSESDLLSALEGGKPSSPPNRRAGLIVAGVAGGVALAVSLAAIPFLTPALRKVCIPYVPATPTQLANVTRALGRTGLTPKELGPLIDLGSGDGRVVLECAKQGIASSGVELNSILVAYSK</sequence>
<evidence type="ECO:0000313" key="6">
    <source>
        <dbReference type="EMBL" id="GMR42468.1"/>
    </source>
</evidence>
<evidence type="ECO:0008006" key="8">
    <source>
        <dbReference type="Google" id="ProtNLM"/>
    </source>
</evidence>
<dbReference type="GO" id="GO:1905706">
    <property type="term" value="P:regulation of mitochondrial ATP synthesis coupled proton transport"/>
    <property type="evidence" value="ECO:0007669"/>
    <property type="project" value="TreeGrafter"/>
</dbReference>
<feature type="non-terminal residue" evidence="6">
    <location>
        <position position="1"/>
    </location>
</feature>
<gene>
    <name evidence="6" type="ORF">PMAYCL1PPCAC_12663</name>
</gene>
<dbReference type="GO" id="GO:0032259">
    <property type="term" value="P:methylation"/>
    <property type="evidence" value="ECO:0007669"/>
    <property type="project" value="UniProtKB-KW"/>
</dbReference>
<keyword evidence="4" id="KW-0949">S-adenosyl-L-methionine</keyword>
<feature type="non-terminal residue" evidence="6">
    <location>
        <position position="176"/>
    </location>
</feature>
<dbReference type="PANTHER" id="PTHR13610">
    <property type="entry name" value="METHYLTRANSFERASE DOMAIN-CONTAINING PROTEIN"/>
    <property type="match status" value="1"/>
</dbReference>
<evidence type="ECO:0000256" key="5">
    <source>
        <dbReference type="SAM" id="Phobius"/>
    </source>
</evidence>